<proteinExistence type="predicted"/>
<dbReference type="EMBL" id="JASBWU010000013">
    <property type="protein sequence ID" value="KAJ9116978.1"/>
    <property type="molecule type" value="Genomic_DNA"/>
</dbReference>
<keyword evidence="2" id="KW-1185">Reference proteome</keyword>
<organism evidence="1 2">
    <name type="scientific">Naganishia vaughanmartiniae</name>
    <dbReference type="NCBI Taxonomy" id="1424756"/>
    <lineage>
        <taxon>Eukaryota</taxon>
        <taxon>Fungi</taxon>
        <taxon>Dikarya</taxon>
        <taxon>Basidiomycota</taxon>
        <taxon>Agaricomycotina</taxon>
        <taxon>Tremellomycetes</taxon>
        <taxon>Filobasidiales</taxon>
        <taxon>Filobasidiaceae</taxon>
        <taxon>Naganishia</taxon>
    </lineage>
</organism>
<accession>A0ACC2WYZ0</accession>
<sequence>MPTWLSLLLFCTYLPSIVTAFPTRYPGRTPACLEEVSSCDVPSSTIHTTIISATASPTQTIATTSSDLSATFSDKPSPFSTPAPSSTSAATPVIGKAAEASRIRSGNRLPQTYDDDQPQQDKIDHRHREGSNKNPPADAFASLNNDDTDNFSGHNETQPRLVRGDSFMGLFEEQTLSARGGVRGHGSRYRTSLVTSPKVRRIKEYVFRPHHRYAVDFGLSELPVGWTPSDDKIEADKQAELEAEKLAAMSKASSEAKDAETLLLQQQRFEEEENEGKRQADYVLLTERLQGEHNENENRRQEELHVALAMACDSSARSDLAKNAADEEREKYEHLVSLQQILLEQTRREYRRAATMVKPQWRSDKKPSKGPSPPPDDPPPTPERPSPPQQSPPPAADDVTPPSNDQKPLDDEHTLEAGAPETVVIVRTVRHDVVRYTCEVTTITNNVIFDWSAMAHTFSRSPLQAPPRAAFEEPESVLMSVQLIQAAPAAVGEQPEQPAPPTDLSAILSTAAQPEATLSGGAGAKNVDVNMTDVLDLVKKQTQAVSLKRATALADAQNTSPITVADHVPGPGDCMDVSSLVKDNETAQTPLECGAGPCNALVHDSAGTGERATPLLRLPAPTAAAEVPLEAHDANETDEMASFGETKSQRSDLAEEITWPSTLPLNVSAIPADVQPSWIDLSEFRDTLRGIRRFDAWSIQDGIVQTDSVSASLSKTFDDDSLSDNSESEIEAVSRPASVSGSIEVQTDPDEAAESLIAETPSIPKTLAPEASVEPVFTPATSVCSVDTQTDESSSMDSVAVQLDEAPSLCSVAVEPDEAPLVTLVAVETEDTPPMCSVTVRTDEMEADVSRNEGHVLNDEETALMDKAPAPQSSVVSVSASGSSTCSFDVQADEKNAAVASSDEHPCEFEEETTTTEVPALKSAVQSASTSSTATCSVAFQEDKVKVPLYGNQGKPIELDIVENDPTSTGSFPPANVQIAVSNDEATPNNNTHTDQLVCPDGIPQSTIAGLDGGDSRLSLGGYDAPATVDPKDHPLMLDAETTPKIHEPSDSADNLSTPDEKASPAVAAITKKAVQSARTSGATLRVPTMVTPASIDDSALKATTLPPASSLSGLGRATPFVFGSRSVLGQAGHPATGAHFTFTATAFGLASPAAFTLTTSRSTFGAGSACGRVSTSRSALQEGICDLFASAGTDVATLSRVGQVTNSTTRLQTSIAESLRSLESLRSQNSGAKTKVTEAVDDARDTAPVTQQGKVHAKGLVENSASTPSYMLVPATLTALAVLETLRSHKSSRGSNAGPKKSANKPNDAAHLPTPVALAKNVFVPALVDQLTSTPAQSTATLIVPTRSPAAVLAEPSRSLGTSRWSNPAPKTTNRNGADKAPRTIFVIRQRRKVNVPVMGVDPLRGFDYSIQIKRAHGGDHALRPAPRLRGNIVDVPELATQTSLATARFSSTSAVSPSPSDPVNADPTRSREISRWAVFKPNAERSIDSSRSTPVLGGGERTFQQRPANPHVLLLDLPRAGESVKAGDEDGTWGLGVSRGELQMTLL</sequence>
<dbReference type="Proteomes" id="UP001243375">
    <property type="component" value="Unassembled WGS sequence"/>
</dbReference>
<evidence type="ECO:0000313" key="2">
    <source>
        <dbReference type="Proteomes" id="UP001243375"/>
    </source>
</evidence>
<comment type="caution">
    <text evidence="1">The sequence shown here is derived from an EMBL/GenBank/DDBJ whole genome shotgun (WGS) entry which is preliminary data.</text>
</comment>
<protein>
    <submittedName>
        <fullName evidence="1">Uncharacterized protein</fullName>
    </submittedName>
</protein>
<evidence type="ECO:0000313" key="1">
    <source>
        <dbReference type="EMBL" id="KAJ9116978.1"/>
    </source>
</evidence>
<name>A0ACC2WYZ0_9TREE</name>
<reference evidence="1" key="1">
    <citation type="submission" date="2023-04" db="EMBL/GenBank/DDBJ databases">
        <title>Draft Genome sequencing of Naganishia species isolated from polar environments using Oxford Nanopore Technology.</title>
        <authorList>
            <person name="Leo P."/>
            <person name="Venkateswaran K."/>
        </authorList>
    </citation>
    <scope>NUCLEOTIDE SEQUENCE</scope>
    <source>
        <strain evidence="1">MNA-CCFEE 5425</strain>
    </source>
</reference>
<gene>
    <name evidence="1" type="ORF">QFC22_004636</name>
</gene>